<dbReference type="Gene3D" id="1.10.260.40">
    <property type="entry name" value="lambda repressor-like DNA-binding domains"/>
    <property type="match status" value="1"/>
</dbReference>
<dbReference type="SMART" id="SM00354">
    <property type="entry name" value="HTH_LACI"/>
    <property type="match status" value="1"/>
</dbReference>
<dbReference type="InterPro" id="IPR000843">
    <property type="entry name" value="HTH_LacI"/>
</dbReference>
<reference evidence="5 6" key="1">
    <citation type="submission" date="2019-04" db="EMBL/GenBank/DDBJ databases">
        <title>Cohnella sp. nov. isolated from preserved vegetables.</title>
        <authorList>
            <person name="Lin S.-Y."/>
            <person name="Hung M.-H."/>
            <person name="Young C.-C."/>
        </authorList>
    </citation>
    <scope>NUCLEOTIDE SEQUENCE [LARGE SCALE GENOMIC DNA]</scope>
    <source>
        <strain evidence="5 6">CC-MHH1044</strain>
    </source>
</reference>
<accession>A0A4S4BNZ9</accession>
<comment type="caution">
    <text evidence="5">The sequence shown here is derived from an EMBL/GenBank/DDBJ whole genome shotgun (WGS) entry which is preliminary data.</text>
</comment>
<dbReference type="OrthoDB" id="9796186at2"/>
<gene>
    <name evidence="5" type="ORF">E6C55_18720</name>
</gene>
<dbReference type="Proteomes" id="UP000310636">
    <property type="component" value="Unassembled WGS sequence"/>
</dbReference>
<sequence length="329" mass="36356">MAQGKKSTIKDVAREANVSISVVSYVLNASAKKSITPETRERVLAAASRLKYVPNHAASGMRRNRSMVIGVVSYWELDGMVFTDMLRGIMREAAGSGYRVMLCHKDSQADDKAYLDYYKERSVDGILFISPHESLGLIDEADHIRLMRESGVPFVMMNGSTNDPDVSYVNVDYHASVYLAASHLIGKGHKEIAYAAPMNLRYRELTSRLQGYRDAMAEAGLPERCVDPAELRDCLPELRAVVANKSDTGHAVLEAARVLGIAVPDQLEVIAANTESYSAYLCPPLSTVRIPAERMGEMAVEMLLRRIDGQGVPEVRTPTCTLELRQTCR</sequence>
<keyword evidence="2" id="KW-0238">DNA-binding</keyword>
<organism evidence="5 6">
    <name type="scientific">Cohnella fermenti</name>
    <dbReference type="NCBI Taxonomy" id="2565925"/>
    <lineage>
        <taxon>Bacteria</taxon>
        <taxon>Bacillati</taxon>
        <taxon>Bacillota</taxon>
        <taxon>Bacilli</taxon>
        <taxon>Bacillales</taxon>
        <taxon>Paenibacillaceae</taxon>
        <taxon>Cohnella</taxon>
    </lineage>
</organism>
<evidence type="ECO:0000313" key="5">
    <source>
        <dbReference type="EMBL" id="THF76568.1"/>
    </source>
</evidence>
<dbReference type="CDD" id="cd01392">
    <property type="entry name" value="HTH_LacI"/>
    <property type="match status" value="1"/>
</dbReference>
<dbReference type="RefSeq" id="WP_136371342.1">
    <property type="nucleotide sequence ID" value="NZ_SSOB01000024.1"/>
</dbReference>
<dbReference type="PROSITE" id="PS50932">
    <property type="entry name" value="HTH_LACI_2"/>
    <property type="match status" value="1"/>
</dbReference>
<dbReference type="Gene3D" id="3.40.50.2300">
    <property type="match status" value="2"/>
</dbReference>
<dbReference type="SUPFAM" id="SSF47413">
    <property type="entry name" value="lambda repressor-like DNA-binding domains"/>
    <property type="match status" value="1"/>
</dbReference>
<protein>
    <submittedName>
        <fullName evidence="5">LacI family transcriptional regulator</fullName>
    </submittedName>
</protein>
<keyword evidence="3" id="KW-0804">Transcription</keyword>
<evidence type="ECO:0000256" key="2">
    <source>
        <dbReference type="ARBA" id="ARBA00023125"/>
    </source>
</evidence>
<dbReference type="InterPro" id="IPR028082">
    <property type="entry name" value="Peripla_BP_I"/>
</dbReference>
<proteinExistence type="predicted"/>
<evidence type="ECO:0000256" key="3">
    <source>
        <dbReference type="ARBA" id="ARBA00023163"/>
    </source>
</evidence>
<dbReference type="InterPro" id="IPR010982">
    <property type="entry name" value="Lambda_DNA-bd_dom_sf"/>
</dbReference>
<dbReference type="Pfam" id="PF00356">
    <property type="entry name" value="LacI"/>
    <property type="match status" value="1"/>
</dbReference>
<dbReference type="CDD" id="cd06267">
    <property type="entry name" value="PBP1_LacI_sugar_binding-like"/>
    <property type="match status" value="1"/>
</dbReference>
<dbReference type="EMBL" id="SSOB01000024">
    <property type="protein sequence ID" value="THF76568.1"/>
    <property type="molecule type" value="Genomic_DNA"/>
</dbReference>
<evidence type="ECO:0000259" key="4">
    <source>
        <dbReference type="PROSITE" id="PS50932"/>
    </source>
</evidence>
<feature type="domain" description="HTH lacI-type" evidence="4">
    <location>
        <begin position="7"/>
        <end position="63"/>
    </location>
</feature>
<evidence type="ECO:0000256" key="1">
    <source>
        <dbReference type="ARBA" id="ARBA00023015"/>
    </source>
</evidence>
<name>A0A4S4BNZ9_9BACL</name>
<keyword evidence="6" id="KW-1185">Reference proteome</keyword>
<dbReference type="GO" id="GO:0000976">
    <property type="term" value="F:transcription cis-regulatory region binding"/>
    <property type="evidence" value="ECO:0007669"/>
    <property type="project" value="TreeGrafter"/>
</dbReference>
<dbReference type="AlphaFoldDB" id="A0A4S4BNZ9"/>
<dbReference type="Pfam" id="PF13377">
    <property type="entry name" value="Peripla_BP_3"/>
    <property type="match status" value="1"/>
</dbReference>
<dbReference type="SUPFAM" id="SSF53822">
    <property type="entry name" value="Periplasmic binding protein-like I"/>
    <property type="match status" value="1"/>
</dbReference>
<dbReference type="PANTHER" id="PTHR30146:SF109">
    <property type="entry name" value="HTH-TYPE TRANSCRIPTIONAL REGULATOR GALS"/>
    <property type="match status" value="1"/>
</dbReference>
<dbReference type="PANTHER" id="PTHR30146">
    <property type="entry name" value="LACI-RELATED TRANSCRIPTIONAL REPRESSOR"/>
    <property type="match status" value="1"/>
</dbReference>
<evidence type="ECO:0000313" key="6">
    <source>
        <dbReference type="Proteomes" id="UP000310636"/>
    </source>
</evidence>
<dbReference type="GO" id="GO:0003700">
    <property type="term" value="F:DNA-binding transcription factor activity"/>
    <property type="evidence" value="ECO:0007669"/>
    <property type="project" value="TreeGrafter"/>
</dbReference>
<keyword evidence="1" id="KW-0805">Transcription regulation</keyword>
<dbReference type="InterPro" id="IPR046335">
    <property type="entry name" value="LacI/GalR-like_sensor"/>
</dbReference>